<name>A0A1Q2YH39_9ASCO</name>
<evidence type="ECO:0000256" key="1">
    <source>
        <dbReference type="ARBA" id="ARBA00004123"/>
    </source>
</evidence>
<keyword evidence="9" id="KW-0862">Zinc</keyword>
<dbReference type="UniPathway" id="UPA00143"/>
<protein>
    <recommendedName>
        <fullName evidence="13">RING-type domain-containing protein</fullName>
    </recommendedName>
</protein>
<gene>
    <name evidence="14" type="ORF">PMKS-002177</name>
</gene>
<dbReference type="GO" id="GO:0031463">
    <property type="term" value="C:Cul3-RING ubiquitin ligase complex"/>
    <property type="evidence" value="ECO:0007669"/>
    <property type="project" value="UniProtKB-ARBA"/>
</dbReference>
<evidence type="ECO:0000313" key="15">
    <source>
        <dbReference type="Proteomes" id="UP000186136"/>
    </source>
</evidence>
<dbReference type="PANTHER" id="PTHR11210">
    <property type="entry name" value="RING BOX"/>
    <property type="match status" value="1"/>
</dbReference>
<comment type="subcellular location">
    <subcellularLocation>
        <location evidence="2">Cytoplasm</location>
    </subcellularLocation>
    <subcellularLocation>
        <location evidence="1">Nucleus</location>
    </subcellularLocation>
</comment>
<dbReference type="Pfam" id="PF12678">
    <property type="entry name" value="zf-rbx1"/>
    <property type="match status" value="1"/>
</dbReference>
<sequence>MSERMDIENENEDINQNEVTGELPEGKEIDENKKNPKKKRFEIKRWTAVAFWSWDQTNETCAICRNHLMEPCIECQGKNEDHGVGSHIECPRAIGRCNHSFHLHCISTWIQTRNSCPLDSAEWSLKEVVNN</sequence>
<dbReference type="Proteomes" id="UP000186136">
    <property type="component" value="Unassembled WGS sequence"/>
</dbReference>
<evidence type="ECO:0000256" key="8">
    <source>
        <dbReference type="ARBA" id="ARBA00022786"/>
    </source>
</evidence>
<dbReference type="GO" id="GO:0016567">
    <property type="term" value="P:protein ubiquitination"/>
    <property type="evidence" value="ECO:0007669"/>
    <property type="project" value="UniProtKB-UniPathway"/>
</dbReference>
<evidence type="ECO:0000256" key="2">
    <source>
        <dbReference type="ARBA" id="ARBA00004496"/>
    </source>
</evidence>
<accession>A0A1Q2YH39</accession>
<evidence type="ECO:0000256" key="3">
    <source>
        <dbReference type="ARBA" id="ARBA00004906"/>
    </source>
</evidence>
<dbReference type="AlphaFoldDB" id="A0A1Q2YH39"/>
<evidence type="ECO:0000256" key="10">
    <source>
        <dbReference type="ARBA" id="ARBA00023242"/>
    </source>
</evidence>
<dbReference type="OrthoDB" id="8962942at2759"/>
<dbReference type="FunFam" id="3.30.40.10:FF:000273">
    <property type="entry name" value="E3 ubiquitin-protein ligase RBX1"/>
    <property type="match status" value="1"/>
</dbReference>
<comment type="similarity">
    <text evidence="4">Belongs to the RING-box family.</text>
</comment>
<comment type="caution">
    <text evidence="14">The sequence shown here is derived from an EMBL/GenBank/DDBJ whole genome shotgun (WGS) entry which is preliminary data.</text>
</comment>
<feature type="compositionally biased region" description="Basic and acidic residues" evidence="12">
    <location>
        <begin position="24"/>
        <end position="34"/>
    </location>
</feature>
<dbReference type="Gene3D" id="3.30.40.10">
    <property type="entry name" value="Zinc/RING finger domain, C3HC4 (zinc finger)"/>
    <property type="match status" value="1"/>
</dbReference>
<keyword evidence="10" id="KW-0539">Nucleus</keyword>
<keyword evidence="8" id="KW-0833">Ubl conjugation pathway</keyword>
<dbReference type="GO" id="GO:0051603">
    <property type="term" value="P:proteolysis involved in protein catabolic process"/>
    <property type="evidence" value="ECO:0007669"/>
    <property type="project" value="UniProtKB-ARBA"/>
</dbReference>
<evidence type="ECO:0000256" key="7">
    <source>
        <dbReference type="ARBA" id="ARBA00022771"/>
    </source>
</evidence>
<dbReference type="InterPro" id="IPR013083">
    <property type="entry name" value="Znf_RING/FYVE/PHD"/>
</dbReference>
<keyword evidence="6" id="KW-0479">Metal-binding</keyword>
<dbReference type="GO" id="GO:0005737">
    <property type="term" value="C:cytoplasm"/>
    <property type="evidence" value="ECO:0007669"/>
    <property type="project" value="UniProtKB-SubCell"/>
</dbReference>
<keyword evidence="15" id="KW-1185">Reference proteome</keyword>
<dbReference type="GO" id="GO:0005634">
    <property type="term" value="C:nucleus"/>
    <property type="evidence" value="ECO:0007669"/>
    <property type="project" value="UniProtKB-SubCell"/>
</dbReference>
<evidence type="ECO:0000256" key="5">
    <source>
        <dbReference type="ARBA" id="ARBA00022490"/>
    </source>
</evidence>
<dbReference type="InterPro" id="IPR051031">
    <property type="entry name" value="RING-box_E3_Ubiquitin_Ligase"/>
</dbReference>
<dbReference type="EMBL" id="BDGI01000078">
    <property type="protein sequence ID" value="GAV28703.1"/>
    <property type="molecule type" value="Genomic_DNA"/>
</dbReference>
<feature type="domain" description="RING-type" evidence="13">
    <location>
        <begin position="61"/>
        <end position="120"/>
    </location>
</feature>
<evidence type="ECO:0000256" key="11">
    <source>
        <dbReference type="PROSITE-ProRule" id="PRU00175"/>
    </source>
</evidence>
<dbReference type="GO" id="GO:0008270">
    <property type="term" value="F:zinc ion binding"/>
    <property type="evidence" value="ECO:0007669"/>
    <property type="project" value="UniProtKB-KW"/>
</dbReference>
<keyword evidence="7 11" id="KW-0863">Zinc-finger</keyword>
<dbReference type="InterPro" id="IPR001841">
    <property type="entry name" value="Znf_RING"/>
</dbReference>
<keyword evidence="5" id="KW-0963">Cytoplasm</keyword>
<evidence type="ECO:0000313" key="14">
    <source>
        <dbReference type="EMBL" id="GAV28703.1"/>
    </source>
</evidence>
<dbReference type="SUPFAM" id="SSF57850">
    <property type="entry name" value="RING/U-box"/>
    <property type="match status" value="1"/>
</dbReference>
<proteinExistence type="inferred from homology"/>
<reference evidence="14 15" key="1">
    <citation type="submission" date="2016-08" db="EMBL/GenBank/DDBJ databases">
        <title>Whole genome shotgun sequence of Pichia membranifaciens KS47-1.</title>
        <authorList>
            <person name="Konishi M."/>
            <person name="Ishida M."/>
            <person name="Arakawa T."/>
            <person name="Kato Y."/>
            <person name="Horiuchi J."/>
        </authorList>
    </citation>
    <scope>NUCLEOTIDE SEQUENCE [LARGE SCALE GENOMIC DNA]</scope>
    <source>
        <strain evidence="14 15">KS47-1</strain>
    </source>
</reference>
<feature type="region of interest" description="Disordered" evidence="12">
    <location>
        <begin position="1"/>
        <end position="37"/>
    </location>
</feature>
<dbReference type="InterPro" id="IPR024766">
    <property type="entry name" value="Znf_RING_H2"/>
</dbReference>
<evidence type="ECO:0000256" key="12">
    <source>
        <dbReference type="SAM" id="MobiDB-lite"/>
    </source>
</evidence>
<evidence type="ECO:0000256" key="9">
    <source>
        <dbReference type="ARBA" id="ARBA00022833"/>
    </source>
</evidence>
<evidence type="ECO:0000256" key="6">
    <source>
        <dbReference type="ARBA" id="ARBA00022723"/>
    </source>
</evidence>
<comment type="pathway">
    <text evidence="3">Protein modification; protein ubiquitination.</text>
</comment>
<evidence type="ECO:0000256" key="4">
    <source>
        <dbReference type="ARBA" id="ARBA00009273"/>
    </source>
</evidence>
<evidence type="ECO:0000259" key="13">
    <source>
        <dbReference type="PROSITE" id="PS50089"/>
    </source>
</evidence>
<organism evidence="14 15">
    <name type="scientific">Pichia membranifaciens</name>
    <dbReference type="NCBI Taxonomy" id="4926"/>
    <lineage>
        <taxon>Eukaryota</taxon>
        <taxon>Fungi</taxon>
        <taxon>Dikarya</taxon>
        <taxon>Ascomycota</taxon>
        <taxon>Saccharomycotina</taxon>
        <taxon>Pichiomycetes</taxon>
        <taxon>Pichiales</taxon>
        <taxon>Pichiaceae</taxon>
        <taxon>Pichia</taxon>
    </lineage>
</organism>
<dbReference type="PROSITE" id="PS50089">
    <property type="entry name" value="ZF_RING_2"/>
    <property type="match status" value="1"/>
</dbReference>